<evidence type="ECO:0000313" key="1">
    <source>
        <dbReference type="EMBL" id="POM58353.1"/>
    </source>
</evidence>
<accession>A0A2P4WYH0</accession>
<evidence type="ECO:0000313" key="2">
    <source>
        <dbReference type="Proteomes" id="UP000237271"/>
    </source>
</evidence>
<name>A0A2P4WYH0_9STRA</name>
<keyword evidence="2" id="KW-1185">Reference proteome</keyword>
<comment type="caution">
    <text evidence="1">The sequence shown here is derived from an EMBL/GenBank/DDBJ whole genome shotgun (WGS) entry which is preliminary data.</text>
</comment>
<dbReference type="Proteomes" id="UP000237271">
    <property type="component" value="Unassembled WGS sequence"/>
</dbReference>
<dbReference type="EMBL" id="NCKW01020267">
    <property type="protein sequence ID" value="POM58353.1"/>
    <property type="molecule type" value="Genomic_DNA"/>
</dbReference>
<gene>
    <name evidence="1" type="ORF">PHPALM_37006</name>
</gene>
<proteinExistence type="predicted"/>
<reference evidence="1 2" key="1">
    <citation type="journal article" date="2017" name="Genome Biol. Evol.">
        <title>Phytophthora megakarya and P. palmivora, closely related causal agents of cacao black pod rot, underwent increases in genome sizes and gene numbers by different mechanisms.</title>
        <authorList>
            <person name="Ali S.S."/>
            <person name="Shao J."/>
            <person name="Lary D.J."/>
            <person name="Kronmiller B."/>
            <person name="Shen D."/>
            <person name="Strem M.D."/>
            <person name="Amoako-Attah I."/>
            <person name="Akrofi A.Y."/>
            <person name="Begoude B.A."/>
            <person name="Ten Hoopen G.M."/>
            <person name="Coulibaly K."/>
            <person name="Kebe B.I."/>
            <person name="Melnick R.L."/>
            <person name="Guiltinan M.J."/>
            <person name="Tyler B.M."/>
            <person name="Meinhardt L.W."/>
            <person name="Bailey B.A."/>
        </authorList>
    </citation>
    <scope>NUCLEOTIDE SEQUENCE [LARGE SCALE GENOMIC DNA]</scope>
    <source>
        <strain evidence="2">sbr112.9</strain>
    </source>
</reference>
<protein>
    <submittedName>
        <fullName evidence="1">Uncharacterized protein</fullName>
    </submittedName>
</protein>
<sequence length="68" mass="7742">MRRASRGLDTPARTIGQEVAAEKVFDEFLSSMGLSKVDLDRIHNAHNWLSFSIKLSQYMIASSCEYDF</sequence>
<organism evidence="1 2">
    <name type="scientific">Phytophthora palmivora</name>
    <dbReference type="NCBI Taxonomy" id="4796"/>
    <lineage>
        <taxon>Eukaryota</taxon>
        <taxon>Sar</taxon>
        <taxon>Stramenopiles</taxon>
        <taxon>Oomycota</taxon>
        <taxon>Peronosporomycetes</taxon>
        <taxon>Peronosporales</taxon>
        <taxon>Peronosporaceae</taxon>
        <taxon>Phytophthora</taxon>
    </lineage>
</organism>
<dbReference type="AlphaFoldDB" id="A0A2P4WYH0"/>